<protein>
    <recommendedName>
        <fullName evidence="12">Sulfhydryl oxidase</fullName>
        <ecNumber evidence="12">1.8.3.2</ecNumber>
    </recommendedName>
</protein>
<dbReference type="InterPro" id="IPR027640">
    <property type="entry name" value="Kinesin-like_fam"/>
</dbReference>
<proteinExistence type="inferred from homology"/>
<dbReference type="Pfam" id="PF04777">
    <property type="entry name" value="Evr1_Alr"/>
    <property type="match status" value="1"/>
</dbReference>
<comment type="cofactor">
    <cofactor evidence="1 12">
        <name>FAD</name>
        <dbReference type="ChEBI" id="CHEBI:57692"/>
    </cofactor>
</comment>
<feature type="domain" description="Kinesin motor" evidence="13">
    <location>
        <begin position="1"/>
        <end position="296"/>
    </location>
</feature>
<keyword evidence="6 12" id="KW-0274">FAD</keyword>
<dbReference type="GO" id="GO:0007018">
    <property type="term" value="P:microtubule-based movement"/>
    <property type="evidence" value="ECO:0007669"/>
    <property type="project" value="InterPro"/>
</dbReference>
<dbReference type="SMART" id="SM00129">
    <property type="entry name" value="KISc"/>
    <property type="match status" value="1"/>
</dbReference>
<accession>A0A9D4WA94</accession>
<evidence type="ECO:0000256" key="8">
    <source>
        <dbReference type="ARBA" id="ARBA00023157"/>
    </source>
</evidence>
<keyword evidence="9" id="KW-0505">Motor protein</keyword>
<name>A0A9D4WA94_PEA</name>
<comment type="similarity">
    <text evidence="11">Belongs to the TRAFAC class myosin-kinesin ATPase superfamily. Kinesin family.</text>
</comment>
<comment type="subcellular location">
    <subcellularLocation>
        <location evidence="2">Cytoplasm</location>
        <location evidence="2">Cytoskeleton</location>
    </subcellularLocation>
</comment>
<feature type="domain" description="ERV/ALR sulfhydryl oxidase" evidence="14">
    <location>
        <begin position="5"/>
        <end position="110"/>
    </location>
</feature>
<dbReference type="InterPro" id="IPR001752">
    <property type="entry name" value="Kinesin_motor_dom"/>
</dbReference>
<dbReference type="AlphaFoldDB" id="A0A9D4WA94"/>
<sequence length="296" mass="34151">MLSRGSPLPFVTKEDLGRATWTFLHTLAAQYPDDPTRQQKKDVKELVQILSRMYPCSECANHFNEVLRSNPVQSGSHAEFSQWLCHVHNVVNRSIGKPISCMKRPWQKKLVEISEVAYHSHQPASKYKSTQVSLQPCSLLDRKWQNIYNATITLRAANDLVRQLHRPVYRNQKFKLWFSYFEIYGGKLYDLLGDRKKLLMKEDGRQQVCIVGLQEFEVSDVQIVKEFIEKGNAVRSTGSTGANEESFRSHAILQLVVKRHNVYYLQPPGLREIHRSNTIEFAGGYKKFTAVTHNSQ</sequence>
<evidence type="ECO:0000259" key="13">
    <source>
        <dbReference type="PROSITE" id="PS50067"/>
    </source>
</evidence>
<keyword evidence="7 12" id="KW-0560">Oxidoreductase</keyword>
<evidence type="ECO:0000256" key="2">
    <source>
        <dbReference type="ARBA" id="ARBA00004245"/>
    </source>
</evidence>
<keyword evidence="16" id="KW-1185">Reference proteome</keyword>
<dbReference type="SUPFAM" id="SSF52540">
    <property type="entry name" value="P-loop containing nucleoside triphosphate hydrolases"/>
    <property type="match status" value="1"/>
</dbReference>
<dbReference type="SUPFAM" id="SSF69000">
    <property type="entry name" value="FAD-dependent thiol oxidase"/>
    <property type="match status" value="1"/>
</dbReference>
<dbReference type="GO" id="GO:0005874">
    <property type="term" value="C:microtubule"/>
    <property type="evidence" value="ECO:0007669"/>
    <property type="project" value="UniProtKB-KW"/>
</dbReference>
<dbReference type="PANTHER" id="PTHR47971">
    <property type="entry name" value="KINESIN-RELATED PROTEIN 6"/>
    <property type="match status" value="1"/>
</dbReference>
<comment type="caution">
    <text evidence="15">The sequence shown here is derived from an EMBL/GenBank/DDBJ whole genome shotgun (WGS) entry which is preliminary data.</text>
</comment>
<reference evidence="15 16" key="1">
    <citation type="journal article" date="2022" name="Nat. Genet.">
        <title>Improved pea reference genome and pan-genome highlight genomic features and evolutionary characteristics.</title>
        <authorList>
            <person name="Yang T."/>
            <person name="Liu R."/>
            <person name="Luo Y."/>
            <person name="Hu S."/>
            <person name="Wang D."/>
            <person name="Wang C."/>
            <person name="Pandey M.K."/>
            <person name="Ge S."/>
            <person name="Xu Q."/>
            <person name="Li N."/>
            <person name="Li G."/>
            <person name="Huang Y."/>
            <person name="Saxena R.K."/>
            <person name="Ji Y."/>
            <person name="Li M."/>
            <person name="Yan X."/>
            <person name="He Y."/>
            <person name="Liu Y."/>
            <person name="Wang X."/>
            <person name="Xiang C."/>
            <person name="Varshney R.K."/>
            <person name="Ding H."/>
            <person name="Gao S."/>
            <person name="Zong X."/>
        </authorList>
    </citation>
    <scope>NUCLEOTIDE SEQUENCE [LARGE SCALE GENOMIC DNA]</scope>
    <source>
        <strain evidence="15 16">cv. Zhongwan 6</strain>
    </source>
</reference>
<dbReference type="InterPro" id="IPR036961">
    <property type="entry name" value="Kinesin_motor_dom_sf"/>
</dbReference>
<dbReference type="PROSITE" id="PS50067">
    <property type="entry name" value="KINESIN_MOTOR_2"/>
    <property type="match status" value="1"/>
</dbReference>
<evidence type="ECO:0000313" key="16">
    <source>
        <dbReference type="Proteomes" id="UP001058974"/>
    </source>
</evidence>
<dbReference type="PROSITE" id="PS51324">
    <property type="entry name" value="ERV_ALR"/>
    <property type="match status" value="1"/>
</dbReference>
<evidence type="ECO:0000256" key="5">
    <source>
        <dbReference type="ARBA" id="ARBA00022701"/>
    </source>
</evidence>
<dbReference type="Gene3D" id="1.20.120.310">
    <property type="entry name" value="ERV/ALR sulfhydryl oxidase domain"/>
    <property type="match status" value="1"/>
</dbReference>
<evidence type="ECO:0000256" key="10">
    <source>
        <dbReference type="ARBA" id="ARBA00023212"/>
    </source>
</evidence>
<dbReference type="InterPro" id="IPR027417">
    <property type="entry name" value="P-loop_NTPase"/>
</dbReference>
<evidence type="ECO:0000256" key="9">
    <source>
        <dbReference type="ARBA" id="ARBA00023175"/>
    </source>
</evidence>
<evidence type="ECO:0000256" key="1">
    <source>
        <dbReference type="ARBA" id="ARBA00001974"/>
    </source>
</evidence>
<dbReference type="EMBL" id="JAMSHJ010000006">
    <property type="protein sequence ID" value="KAI5397833.1"/>
    <property type="molecule type" value="Genomic_DNA"/>
</dbReference>
<dbReference type="Gene3D" id="3.40.850.10">
    <property type="entry name" value="Kinesin motor domain"/>
    <property type="match status" value="1"/>
</dbReference>
<evidence type="ECO:0000256" key="12">
    <source>
        <dbReference type="RuleBase" id="RU371123"/>
    </source>
</evidence>
<evidence type="ECO:0000256" key="6">
    <source>
        <dbReference type="ARBA" id="ARBA00022827"/>
    </source>
</evidence>
<dbReference type="GO" id="GO:0016972">
    <property type="term" value="F:thiol oxidase activity"/>
    <property type="evidence" value="ECO:0007669"/>
    <property type="project" value="UniProtKB-EC"/>
</dbReference>
<keyword evidence="8" id="KW-1015">Disulfide bond</keyword>
<evidence type="ECO:0000256" key="3">
    <source>
        <dbReference type="ARBA" id="ARBA00022490"/>
    </source>
</evidence>
<keyword evidence="4 12" id="KW-0285">Flavoprotein</keyword>
<dbReference type="GO" id="GO:0003777">
    <property type="term" value="F:microtubule motor activity"/>
    <property type="evidence" value="ECO:0007669"/>
    <property type="project" value="InterPro"/>
</dbReference>
<dbReference type="Pfam" id="PF00225">
    <property type="entry name" value="Kinesin"/>
    <property type="match status" value="1"/>
</dbReference>
<gene>
    <name evidence="15" type="ORF">KIW84_063594</name>
</gene>
<keyword evidence="10" id="KW-0206">Cytoskeleton</keyword>
<evidence type="ECO:0000256" key="4">
    <source>
        <dbReference type="ARBA" id="ARBA00022630"/>
    </source>
</evidence>
<dbReference type="PANTHER" id="PTHR47971:SF8">
    <property type="entry name" value="KINESIN-LIKE PROTEIN"/>
    <property type="match status" value="1"/>
</dbReference>
<dbReference type="GO" id="GO:0005524">
    <property type="term" value="F:ATP binding"/>
    <property type="evidence" value="ECO:0007669"/>
    <property type="project" value="InterPro"/>
</dbReference>
<dbReference type="Proteomes" id="UP001058974">
    <property type="component" value="Chromosome 6"/>
</dbReference>
<dbReference type="InterPro" id="IPR017905">
    <property type="entry name" value="ERV/ALR_sulphydryl_oxidase"/>
</dbReference>
<evidence type="ECO:0000256" key="7">
    <source>
        <dbReference type="ARBA" id="ARBA00023002"/>
    </source>
</evidence>
<evidence type="ECO:0000259" key="14">
    <source>
        <dbReference type="PROSITE" id="PS51324"/>
    </source>
</evidence>
<organism evidence="15 16">
    <name type="scientific">Pisum sativum</name>
    <name type="common">Garden pea</name>
    <name type="synonym">Lathyrus oleraceus</name>
    <dbReference type="NCBI Taxonomy" id="3888"/>
    <lineage>
        <taxon>Eukaryota</taxon>
        <taxon>Viridiplantae</taxon>
        <taxon>Streptophyta</taxon>
        <taxon>Embryophyta</taxon>
        <taxon>Tracheophyta</taxon>
        <taxon>Spermatophyta</taxon>
        <taxon>Magnoliopsida</taxon>
        <taxon>eudicotyledons</taxon>
        <taxon>Gunneridae</taxon>
        <taxon>Pentapetalae</taxon>
        <taxon>rosids</taxon>
        <taxon>fabids</taxon>
        <taxon>Fabales</taxon>
        <taxon>Fabaceae</taxon>
        <taxon>Papilionoideae</taxon>
        <taxon>50 kb inversion clade</taxon>
        <taxon>NPAAA clade</taxon>
        <taxon>Hologalegina</taxon>
        <taxon>IRL clade</taxon>
        <taxon>Fabeae</taxon>
        <taxon>Lathyrus</taxon>
    </lineage>
</organism>
<dbReference type="Gramene" id="Psat06G0359400-T1">
    <property type="protein sequence ID" value="KAI5397833.1"/>
    <property type="gene ID" value="KIW84_063594"/>
</dbReference>
<dbReference type="GO" id="GO:0008017">
    <property type="term" value="F:microtubule binding"/>
    <property type="evidence" value="ECO:0007669"/>
    <property type="project" value="InterPro"/>
</dbReference>
<dbReference type="GO" id="GO:0007019">
    <property type="term" value="P:microtubule depolymerization"/>
    <property type="evidence" value="ECO:0007669"/>
    <property type="project" value="TreeGrafter"/>
</dbReference>
<evidence type="ECO:0000313" key="15">
    <source>
        <dbReference type="EMBL" id="KAI5397833.1"/>
    </source>
</evidence>
<comment type="caution">
    <text evidence="11">Lacks conserved residue(s) required for the propagation of feature annotation.</text>
</comment>
<evidence type="ECO:0000256" key="11">
    <source>
        <dbReference type="PROSITE-ProRule" id="PRU00283"/>
    </source>
</evidence>
<keyword evidence="5" id="KW-0493">Microtubule</keyword>
<dbReference type="EC" id="1.8.3.2" evidence="12"/>
<comment type="catalytic activity">
    <reaction evidence="12">
        <text>2 R'C(R)SH + O2 = R'C(R)S-S(R)CR' + H2O2</text>
        <dbReference type="Rhea" id="RHEA:17357"/>
        <dbReference type="ChEBI" id="CHEBI:15379"/>
        <dbReference type="ChEBI" id="CHEBI:16240"/>
        <dbReference type="ChEBI" id="CHEBI:16520"/>
        <dbReference type="ChEBI" id="CHEBI:17412"/>
        <dbReference type="EC" id="1.8.3.2"/>
    </reaction>
</comment>
<keyword evidence="3" id="KW-0963">Cytoplasm</keyword>
<dbReference type="InterPro" id="IPR036774">
    <property type="entry name" value="ERV/ALR_sulphydryl_oxid_sf"/>
</dbReference>